<evidence type="ECO:0000256" key="1">
    <source>
        <dbReference type="SAM" id="MobiDB-lite"/>
    </source>
</evidence>
<proteinExistence type="predicted"/>
<dbReference type="EMBL" id="QKRW01000001">
    <property type="protein sequence ID" value="RAL68549.1"/>
    <property type="molecule type" value="Genomic_DNA"/>
</dbReference>
<dbReference type="Proteomes" id="UP000249056">
    <property type="component" value="Unassembled WGS sequence"/>
</dbReference>
<feature type="compositionally biased region" description="Basic residues" evidence="1">
    <location>
        <begin position="113"/>
        <end position="127"/>
    </location>
</feature>
<dbReference type="AlphaFoldDB" id="A0A395JCS4"/>
<comment type="caution">
    <text evidence="2">The sequence shown here is derived from an EMBL/GenBank/DDBJ whole genome shotgun (WGS) entry which is preliminary data.</text>
</comment>
<feature type="region of interest" description="Disordered" evidence="1">
    <location>
        <begin position="28"/>
        <end position="137"/>
    </location>
</feature>
<feature type="compositionally biased region" description="Acidic residues" evidence="1">
    <location>
        <begin position="81"/>
        <end position="98"/>
    </location>
</feature>
<sequence>MMRVVLQSSAPSCRGKLDMAKLIDYRTFKKAHMPPSELEEEKEVVDSSDDSTDSDSENDSDSDSDDADENGNLDGFIIADNIEDDEAGQGDDENDGLDMEVLKSEFRSESKSKSRTKTKEKRKKGKGKQVEKHKQHSFDCHDEEGGFQIYCRS</sequence>
<reference evidence="2 3" key="1">
    <citation type="submission" date="2018-06" db="EMBL/GenBank/DDBJ databases">
        <title>Genome Sequence of the Brown Rot Fungal Pathogen Monilinia fructigena.</title>
        <authorList>
            <person name="Landi L."/>
            <person name="De Miccolis Angelini R.M."/>
            <person name="Pollastro S."/>
            <person name="Abate D."/>
            <person name="Faretra F."/>
            <person name="Romanazzi G."/>
        </authorList>
    </citation>
    <scope>NUCLEOTIDE SEQUENCE [LARGE SCALE GENOMIC DNA]</scope>
    <source>
        <strain evidence="2 3">Mfrg269</strain>
    </source>
</reference>
<feature type="compositionally biased region" description="Basic and acidic residues" evidence="1">
    <location>
        <begin position="100"/>
        <end position="112"/>
    </location>
</feature>
<keyword evidence="3" id="KW-1185">Reference proteome</keyword>
<feature type="compositionally biased region" description="Basic and acidic residues" evidence="1">
    <location>
        <begin position="128"/>
        <end position="137"/>
    </location>
</feature>
<organism evidence="2 3">
    <name type="scientific">Monilinia fructigena</name>
    <dbReference type="NCBI Taxonomy" id="38457"/>
    <lineage>
        <taxon>Eukaryota</taxon>
        <taxon>Fungi</taxon>
        <taxon>Dikarya</taxon>
        <taxon>Ascomycota</taxon>
        <taxon>Pezizomycotina</taxon>
        <taxon>Leotiomycetes</taxon>
        <taxon>Helotiales</taxon>
        <taxon>Sclerotiniaceae</taxon>
        <taxon>Monilinia</taxon>
    </lineage>
</organism>
<gene>
    <name evidence="2" type="ORF">DID88_007275</name>
</gene>
<protein>
    <submittedName>
        <fullName evidence="2">Uncharacterized protein</fullName>
    </submittedName>
</protein>
<feature type="compositionally biased region" description="Acidic residues" evidence="1">
    <location>
        <begin position="37"/>
        <end position="71"/>
    </location>
</feature>
<evidence type="ECO:0000313" key="2">
    <source>
        <dbReference type="EMBL" id="RAL68549.1"/>
    </source>
</evidence>
<accession>A0A395JCS4</accession>
<evidence type="ECO:0000313" key="3">
    <source>
        <dbReference type="Proteomes" id="UP000249056"/>
    </source>
</evidence>
<name>A0A395JCS4_9HELO</name>